<evidence type="ECO:0000313" key="1">
    <source>
        <dbReference type="EMBL" id="VFU07225.1"/>
    </source>
</evidence>
<dbReference type="KEGG" id="mtun:MTUNDRAET4_0332"/>
<dbReference type="AlphaFoldDB" id="A0A4U8YVE9"/>
<dbReference type="EMBL" id="LR536450">
    <property type="protein sequence ID" value="VFU07225.1"/>
    <property type="molecule type" value="Genomic_DNA"/>
</dbReference>
<proteinExistence type="predicted"/>
<accession>A0A4U8YVE9</accession>
<dbReference type="Proteomes" id="UP000294360">
    <property type="component" value="Chromosome"/>
</dbReference>
<organism evidence="1 2">
    <name type="scientific">Methylocella tundrae</name>
    <dbReference type="NCBI Taxonomy" id="227605"/>
    <lineage>
        <taxon>Bacteria</taxon>
        <taxon>Pseudomonadati</taxon>
        <taxon>Pseudomonadota</taxon>
        <taxon>Alphaproteobacteria</taxon>
        <taxon>Hyphomicrobiales</taxon>
        <taxon>Beijerinckiaceae</taxon>
        <taxon>Methylocella</taxon>
    </lineage>
</organism>
<sequence>MRLEKAYFCLDSVCWSPETE</sequence>
<evidence type="ECO:0000313" key="2">
    <source>
        <dbReference type="Proteomes" id="UP000294360"/>
    </source>
</evidence>
<protein>
    <submittedName>
        <fullName evidence="1">Uncharacterized protein</fullName>
    </submittedName>
</protein>
<name>A0A4U8YVE9_METTU</name>
<reference evidence="1 2" key="1">
    <citation type="submission" date="2019-03" db="EMBL/GenBank/DDBJ databases">
        <authorList>
            <person name="Kox A.R. M."/>
        </authorList>
    </citation>
    <scope>NUCLEOTIDE SEQUENCE [LARGE SCALE GENOMIC DNA]</scope>
    <source>
        <strain evidence="1">MTUNDRAET4 annotated genome</strain>
    </source>
</reference>
<gene>
    <name evidence="1" type="ORF">MTUNDRAET4_0332</name>
</gene>